<evidence type="ECO:0000313" key="4">
    <source>
        <dbReference type="EMBL" id="TID13751.1"/>
    </source>
</evidence>
<dbReference type="Pfam" id="PF06951">
    <property type="entry name" value="PLA2G12"/>
    <property type="match status" value="1"/>
</dbReference>
<protein>
    <submittedName>
        <fullName evidence="4">Casein kinase I 1</fullName>
    </submittedName>
</protein>
<comment type="caution">
    <text evidence="4">The sequence shown here is derived from an EMBL/GenBank/DDBJ whole genome shotgun (WGS) entry which is preliminary data.</text>
</comment>
<dbReference type="GO" id="GO:0016042">
    <property type="term" value="P:lipid catabolic process"/>
    <property type="evidence" value="ECO:0007669"/>
    <property type="project" value="InterPro"/>
</dbReference>
<organism evidence="4 5">
    <name type="scientific">Venturia nashicola</name>
    <dbReference type="NCBI Taxonomy" id="86259"/>
    <lineage>
        <taxon>Eukaryota</taxon>
        <taxon>Fungi</taxon>
        <taxon>Dikarya</taxon>
        <taxon>Ascomycota</taxon>
        <taxon>Pezizomycotina</taxon>
        <taxon>Dothideomycetes</taxon>
        <taxon>Pleosporomycetidae</taxon>
        <taxon>Venturiales</taxon>
        <taxon>Venturiaceae</taxon>
        <taxon>Venturia</taxon>
    </lineage>
</organism>
<dbReference type="GO" id="GO:0016301">
    <property type="term" value="F:kinase activity"/>
    <property type="evidence" value="ECO:0007669"/>
    <property type="project" value="UniProtKB-KW"/>
</dbReference>
<dbReference type="EMBL" id="SNSC02000025">
    <property type="protein sequence ID" value="TID13751.1"/>
    <property type="molecule type" value="Genomic_DNA"/>
</dbReference>
<keyword evidence="2" id="KW-0964">Secreted</keyword>
<dbReference type="Proteomes" id="UP000298493">
    <property type="component" value="Unassembled WGS sequence"/>
</dbReference>
<evidence type="ECO:0000256" key="1">
    <source>
        <dbReference type="ARBA" id="ARBA00004613"/>
    </source>
</evidence>
<dbReference type="PANTHER" id="PTHR12824">
    <property type="entry name" value="GROUP XII SECRETORY PHOSPHOLIPASE A2 FAMILY MEMBER"/>
    <property type="match status" value="1"/>
</dbReference>
<feature type="compositionally biased region" description="Low complexity" evidence="3">
    <location>
        <begin position="382"/>
        <end position="438"/>
    </location>
</feature>
<dbReference type="AlphaFoldDB" id="A0A4Z1NEJ7"/>
<dbReference type="InterPro" id="IPR010711">
    <property type="entry name" value="PLA2G12"/>
</dbReference>
<dbReference type="InterPro" id="IPR036444">
    <property type="entry name" value="PLipase_A2_dom_sf"/>
</dbReference>
<dbReference type="SUPFAM" id="SSF48619">
    <property type="entry name" value="Phospholipase A2, PLA2"/>
    <property type="match status" value="1"/>
</dbReference>
<keyword evidence="5" id="KW-1185">Reference proteome</keyword>
<dbReference type="GO" id="GO:0004623">
    <property type="term" value="F:phospholipase A2 activity"/>
    <property type="evidence" value="ECO:0007669"/>
    <property type="project" value="InterPro"/>
</dbReference>
<feature type="region of interest" description="Disordered" evidence="3">
    <location>
        <begin position="369"/>
        <end position="445"/>
    </location>
</feature>
<comment type="subcellular location">
    <subcellularLocation>
        <location evidence="1">Secreted</location>
    </subcellularLocation>
</comment>
<feature type="region of interest" description="Disordered" evidence="3">
    <location>
        <begin position="58"/>
        <end position="78"/>
    </location>
</feature>
<accession>A0A4Z1NEJ7</accession>
<dbReference type="GO" id="GO:0005576">
    <property type="term" value="C:extracellular region"/>
    <property type="evidence" value="ECO:0007669"/>
    <property type="project" value="UniProtKB-SubCell"/>
</dbReference>
<reference evidence="4 5" key="1">
    <citation type="submission" date="2019-04" db="EMBL/GenBank/DDBJ databases">
        <title>High contiguity whole genome sequence and gene annotation resource for two Venturia nashicola isolates.</title>
        <authorList>
            <person name="Prokchorchik M."/>
            <person name="Won K."/>
            <person name="Lee Y."/>
            <person name="Choi E.D."/>
            <person name="Segonzac C."/>
            <person name="Sohn K.H."/>
        </authorList>
    </citation>
    <scope>NUCLEOTIDE SEQUENCE [LARGE SCALE GENOMIC DNA]</scope>
    <source>
        <strain evidence="4 5">PRI2</strain>
    </source>
</reference>
<evidence type="ECO:0000256" key="2">
    <source>
        <dbReference type="ARBA" id="ARBA00022525"/>
    </source>
</evidence>
<dbReference type="PROSITE" id="PS00118">
    <property type="entry name" value="PA2_HIS"/>
    <property type="match status" value="1"/>
</dbReference>
<evidence type="ECO:0000313" key="5">
    <source>
        <dbReference type="Proteomes" id="UP000298493"/>
    </source>
</evidence>
<keyword evidence="4" id="KW-0418">Kinase</keyword>
<keyword evidence="4" id="KW-0808">Transferase</keyword>
<dbReference type="GO" id="GO:0050482">
    <property type="term" value="P:arachidonate secretion"/>
    <property type="evidence" value="ECO:0007669"/>
    <property type="project" value="InterPro"/>
</dbReference>
<dbReference type="PANTHER" id="PTHR12824:SF8">
    <property type="entry name" value="GXIVSPLA2, ISOFORM A"/>
    <property type="match status" value="1"/>
</dbReference>
<evidence type="ECO:0000256" key="3">
    <source>
        <dbReference type="SAM" id="MobiDB-lite"/>
    </source>
</evidence>
<sequence>MRPAWEPSPLLWFLNKLSWISVLALLWSTSAYVHLDLSSYTTDSPCLFSDAEEYQFVRSMDPPDNGDTDHQQSLLDPSDGMPFTEIDGQLRKLSKILHPLPKFHISRPDREQSSSYGVNPITDGNETFITSVFDISCNGTISIRLPDLLQYNFIYHPPTGGILGCPNGNENILQRRASNALHSFVKRTKQSIKRDVPDSWSPFHFLVGPLKVSDRDQIGYQPRCPMKPFGLESFVKTGARPASFNGCGAENGMKIPDLRFTECCDNHDLCYDDCTKTWNQCNNDFRKCMHSKCKNDPSWTEWGCNNIADVYADFVSTRLGAWSFRNSNLDRCTCSCPNGTSNCTDICLPDCKERCNFVDCTNTEPISGKLPKATAKDPKNSTTTPKTVTVLGTGSLTPVSTTNGSSTIPSTTTPTSKDPSNTSSTQSSSSTAPSSGPPELDCSESDSDSWWSFKFWSNAQCADGKATSKAPREKPNPKSSWWPLNAWFTTTNSPPKNETVAVSSVLRTETTIWWWPFFLGDD</sequence>
<proteinExistence type="predicted"/>
<dbReference type="InterPro" id="IPR033113">
    <property type="entry name" value="PLA2_histidine"/>
</dbReference>
<name>A0A4Z1NEJ7_9PEZI</name>
<dbReference type="GO" id="GO:0005509">
    <property type="term" value="F:calcium ion binding"/>
    <property type="evidence" value="ECO:0007669"/>
    <property type="project" value="InterPro"/>
</dbReference>
<dbReference type="STRING" id="86259.A0A4Z1NEJ7"/>
<dbReference type="Gene3D" id="1.20.90.10">
    <property type="entry name" value="Phospholipase A2 domain"/>
    <property type="match status" value="1"/>
</dbReference>
<gene>
    <name evidence="4" type="ORF">E6O75_ATG01729</name>
</gene>
<dbReference type="GO" id="GO:0006644">
    <property type="term" value="P:phospholipid metabolic process"/>
    <property type="evidence" value="ECO:0007669"/>
    <property type="project" value="InterPro"/>
</dbReference>